<name>A0A1G9UK79_ALLAB</name>
<keyword evidence="2" id="KW-1185">Reference proteome</keyword>
<protein>
    <submittedName>
        <fullName evidence="1">Uncharacterized protein</fullName>
    </submittedName>
</protein>
<dbReference type="InterPro" id="IPR048152">
    <property type="entry name" value="AMED_5909-like"/>
</dbReference>
<dbReference type="OrthoDB" id="3627899at2"/>
<dbReference type="Proteomes" id="UP000183376">
    <property type="component" value="Chromosome I"/>
</dbReference>
<reference evidence="1 2" key="1">
    <citation type="submission" date="2016-10" db="EMBL/GenBank/DDBJ databases">
        <authorList>
            <person name="de Groot N.N."/>
        </authorList>
    </citation>
    <scope>NUCLEOTIDE SEQUENCE [LARGE SCALE GENOMIC DNA]</scope>
    <source>
        <strain evidence="1 2">DSM 44149</strain>
    </source>
</reference>
<proteinExistence type="predicted"/>
<accession>A0A1G9UK79</accession>
<sequence>MAASSKWDSALRVGTLLQAHEAVRRLRPAPGARPAIWREYFQRCAEVYEHLAAIDHDHYHEALYWAGRERQKAEEIELPKQRNRRSA</sequence>
<dbReference type="NCBIfam" id="NF041510">
    <property type="entry name" value="AMED_5909_fam"/>
    <property type="match status" value="1"/>
</dbReference>
<dbReference type="EMBL" id="LT629701">
    <property type="protein sequence ID" value="SDM60332.1"/>
    <property type="molecule type" value="Genomic_DNA"/>
</dbReference>
<evidence type="ECO:0000313" key="2">
    <source>
        <dbReference type="Proteomes" id="UP000183376"/>
    </source>
</evidence>
<evidence type="ECO:0000313" key="1">
    <source>
        <dbReference type="EMBL" id="SDM60332.1"/>
    </source>
</evidence>
<gene>
    <name evidence="1" type="ORF">SAMN04489726_2463</name>
</gene>
<organism evidence="1 2">
    <name type="scientific">Allokutzneria albata</name>
    <name type="common">Kibdelosporangium albatum</name>
    <dbReference type="NCBI Taxonomy" id="211114"/>
    <lineage>
        <taxon>Bacteria</taxon>
        <taxon>Bacillati</taxon>
        <taxon>Actinomycetota</taxon>
        <taxon>Actinomycetes</taxon>
        <taxon>Pseudonocardiales</taxon>
        <taxon>Pseudonocardiaceae</taxon>
        <taxon>Allokutzneria</taxon>
    </lineage>
</organism>
<dbReference type="AlphaFoldDB" id="A0A1G9UK79"/>